<evidence type="ECO:0000313" key="1">
    <source>
        <dbReference type="EMBL" id="MCU4752639.1"/>
    </source>
</evidence>
<proteinExistence type="predicted"/>
<protein>
    <submittedName>
        <fullName evidence="1">Uncharacterized protein</fullName>
    </submittedName>
</protein>
<name>A0AAP2Z8G5_9EURY</name>
<dbReference type="RefSeq" id="WP_342808969.1">
    <property type="nucleotide sequence ID" value="NZ_JAOPJZ010000008.1"/>
</dbReference>
<dbReference type="Proteomes" id="UP001321047">
    <property type="component" value="Unassembled WGS sequence"/>
</dbReference>
<evidence type="ECO:0000313" key="2">
    <source>
        <dbReference type="Proteomes" id="UP001321047"/>
    </source>
</evidence>
<keyword evidence="2" id="KW-1185">Reference proteome</keyword>
<dbReference type="EMBL" id="JAOPJZ010000008">
    <property type="protein sequence ID" value="MCU4752639.1"/>
    <property type="molecule type" value="Genomic_DNA"/>
</dbReference>
<gene>
    <name evidence="1" type="ORF">OB919_11675</name>
</gene>
<dbReference type="AlphaFoldDB" id="A0AAP2Z8G5"/>
<organism evidence="1 2">
    <name type="scientific">Natronosalvus hydrolyticus</name>
    <dbReference type="NCBI Taxonomy" id="2979988"/>
    <lineage>
        <taxon>Archaea</taxon>
        <taxon>Methanobacteriati</taxon>
        <taxon>Methanobacteriota</taxon>
        <taxon>Stenosarchaea group</taxon>
        <taxon>Halobacteria</taxon>
        <taxon>Halobacteriales</taxon>
        <taxon>Natrialbaceae</taxon>
        <taxon>Natronosalvus</taxon>
    </lineage>
</organism>
<comment type="caution">
    <text evidence="1">The sequence shown here is derived from an EMBL/GenBank/DDBJ whole genome shotgun (WGS) entry which is preliminary data.</text>
</comment>
<sequence>MEANHPSTSSTGASTTFEHELNDLIISSYGRGAAVEDTWEFPGPVSDAPNWRVTIEKVPAAERTYDPSLLEE</sequence>
<accession>A0AAP2Z8G5</accession>
<reference evidence="1 2" key="1">
    <citation type="submission" date="2022-09" db="EMBL/GenBank/DDBJ databases">
        <title>Enrichment on poylsaccharides allowed isolation of novel metabolic and taxonomic groups of Haloarchaea.</title>
        <authorList>
            <person name="Sorokin D.Y."/>
            <person name="Elcheninov A.G."/>
            <person name="Khizhniak T.V."/>
            <person name="Kolganova T.V."/>
            <person name="Kublanov I.V."/>
        </authorList>
    </citation>
    <scope>NUCLEOTIDE SEQUENCE [LARGE SCALE GENOMIC DNA]</scope>
    <source>
        <strain evidence="1 2">AArc-curdl1</strain>
    </source>
</reference>